<name>Q9Y8C3_COPCI</name>
<dbReference type="AlphaFoldDB" id="Q9Y8C3"/>
<accession>Q9Y8C3</accession>
<reference evidence="1" key="1">
    <citation type="journal article" date="1999" name="EMBO J.">
        <title>A constitutively active G-protein-coupled receptor causes mating self-compatibility in the mushroom Coprinus.</title>
        <authorList>
            <person name="Olesnicky N.S."/>
            <person name="Brown A.J."/>
            <person name="Dowell S.J."/>
            <person name="Casselton L.A."/>
        </authorList>
    </citation>
    <scope>NUCLEOTIDE SEQUENCE</scope>
</reference>
<gene>
    <name evidence="1" type="primary">phb2.2</name>
</gene>
<organism evidence="1">
    <name type="scientific">Coprinopsis cinerea</name>
    <name type="common">Inky cap fungus</name>
    <name type="synonym">Hormographiella aspergillata</name>
    <dbReference type="NCBI Taxonomy" id="5346"/>
    <lineage>
        <taxon>Eukaryota</taxon>
        <taxon>Fungi</taxon>
        <taxon>Dikarya</taxon>
        <taxon>Basidiomycota</taxon>
        <taxon>Agaricomycotina</taxon>
        <taxon>Agaricomycetes</taxon>
        <taxon>Agaricomycetidae</taxon>
        <taxon>Agaricales</taxon>
        <taxon>Agaricineae</taxon>
        <taxon>Psathyrellaceae</taxon>
        <taxon>Coprinopsis</taxon>
    </lineage>
</organism>
<dbReference type="EMBL" id="AF136522">
    <property type="protein sequence ID" value="AAD27648.1"/>
    <property type="molecule type" value="Genomic_DNA"/>
</dbReference>
<dbReference type="Pfam" id="PF08015">
    <property type="entry name" value="Pheromone"/>
    <property type="match status" value="1"/>
</dbReference>
<proteinExistence type="predicted"/>
<protein>
    <submittedName>
        <fullName evidence="1">B42 mating pheromone Phb2.2</fullName>
    </submittedName>
</protein>
<reference evidence="1" key="2">
    <citation type="journal article" date="2000" name="Genetics">
        <title>Three subfamilies of pheromone and receptor genes generate multiple B mating specificities in the mushroom Coprinus cinereus.</title>
        <authorList>
            <person name="Halsall J.R."/>
            <person name="Milner M.J."/>
            <person name="Casselton L.A."/>
        </authorList>
    </citation>
    <scope>NUCLEOTIDE SEQUENCE</scope>
</reference>
<dbReference type="GO" id="GO:0016020">
    <property type="term" value="C:membrane"/>
    <property type="evidence" value="ECO:0007669"/>
    <property type="project" value="InterPro"/>
</dbReference>
<evidence type="ECO:0000313" key="1">
    <source>
        <dbReference type="EMBL" id="AAD27648.1"/>
    </source>
</evidence>
<sequence length="59" mass="6492">MDNFTVDLATLFEEFPELQEIQATASEHCSQDQYGSCEGPPINQERPGSGVNRAFCVIA</sequence>
<dbReference type="InterPro" id="IPR012597">
    <property type="entry name" value="Pheromone"/>
</dbReference>
<dbReference type="GO" id="GO:0000772">
    <property type="term" value="F:mating pheromone activity"/>
    <property type="evidence" value="ECO:0007669"/>
    <property type="project" value="InterPro"/>
</dbReference>